<proteinExistence type="predicted"/>
<sequence length="78" mass="8844">MSVYRDDKKPITANYTNLSAETCFSCDKPCTCKYTTVRSNFDIMQYNAFVGNSNNKYFSAETAVVNNNFTNIGNWTAK</sequence>
<name>A0A6C0CZX9_9ZZZZ</name>
<protein>
    <submittedName>
        <fullName evidence="1">Uncharacterized protein</fullName>
    </submittedName>
</protein>
<dbReference type="AlphaFoldDB" id="A0A6C0CZX9"/>
<reference evidence="1" key="1">
    <citation type="journal article" date="2020" name="Nature">
        <title>Giant virus diversity and host interactions through global metagenomics.</title>
        <authorList>
            <person name="Schulz F."/>
            <person name="Roux S."/>
            <person name="Paez-Espino D."/>
            <person name="Jungbluth S."/>
            <person name="Walsh D.A."/>
            <person name="Denef V.J."/>
            <person name="McMahon K.D."/>
            <person name="Konstantinidis K.T."/>
            <person name="Eloe-Fadrosh E.A."/>
            <person name="Kyrpides N.C."/>
            <person name="Woyke T."/>
        </authorList>
    </citation>
    <scope>NUCLEOTIDE SEQUENCE</scope>
    <source>
        <strain evidence="1">GVMAG-M-3300023174-102</strain>
    </source>
</reference>
<dbReference type="EMBL" id="MN739512">
    <property type="protein sequence ID" value="QHT09530.1"/>
    <property type="molecule type" value="Genomic_DNA"/>
</dbReference>
<organism evidence="1">
    <name type="scientific">viral metagenome</name>
    <dbReference type="NCBI Taxonomy" id="1070528"/>
    <lineage>
        <taxon>unclassified sequences</taxon>
        <taxon>metagenomes</taxon>
        <taxon>organismal metagenomes</taxon>
    </lineage>
</organism>
<evidence type="ECO:0000313" key="1">
    <source>
        <dbReference type="EMBL" id="QHT09530.1"/>
    </source>
</evidence>
<accession>A0A6C0CZX9</accession>